<comment type="caution">
    <text evidence="1">The sequence shown here is derived from an EMBL/GenBank/DDBJ whole genome shotgun (WGS) entry which is preliminary data.</text>
</comment>
<name>A0A2B6UB01_9BACI</name>
<dbReference type="Proteomes" id="UP000222503">
    <property type="component" value="Unassembled WGS sequence"/>
</dbReference>
<organism evidence="1 2">
    <name type="scientific">Bacillus wiedmannii</name>
    <dbReference type="NCBI Taxonomy" id="1890302"/>
    <lineage>
        <taxon>Bacteria</taxon>
        <taxon>Bacillati</taxon>
        <taxon>Bacillota</taxon>
        <taxon>Bacilli</taxon>
        <taxon>Bacillales</taxon>
        <taxon>Bacillaceae</taxon>
        <taxon>Bacillus</taxon>
        <taxon>Bacillus cereus group</taxon>
    </lineage>
</organism>
<protein>
    <submittedName>
        <fullName evidence="1">Uncharacterized protein</fullName>
    </submittedName>
</protein>
<evidence type="ECO:0000313" key="1">
    <source>
        <dbReference type="EMBL" id="PHG63529.1"/>
    </source>
</evidence>
<gene>
    <name evidence="1" type="ORF">COI65_08915</name>
</gene>
<sequence>MFDTTTNLKEFVYSDLDRFFNYASKDLTDYPKFQKLIKRYKRELWGFGSFYEETLKSYSIKDLILGMGDQCFAKQFFLGESGELGYYHLTWDIVKLKEIIQENEMIPCSFPVNDLINEALDNGVDLRNIDLERENTEPIIIADHPVAQNHYGGIIIDGNHRIAQAYKKGNRQILVYVLPAFVHMKGLLSNLDVFLFKLAYNLKIIGEGVESLNTITNEKAKKELYDTLFKIIYKI</sequence>
<accession>A0A2B6UB01</accession>
<reference evidence="1 2" key="1">
    <citation type="submission" date="2017-09" db="EMBL/GenBank/DDBJ databases">
        <title>Large-scale bioinformatics analysis of Bacillus genomes uncovers conserved roles of natural products in bacterial physiology.</title>
        <authorList>
            <consortium name="Agbiome Team Llc"/>
            <person name="Bleich R.M."/>
            <person name="Grubbs K.J."/>
            <person name="Santa Maria K.C."/>
            <person name="Allen S.E."/>
            <person name="Farag S."/>
            <person name="Shank E.A."/>
            <person name="Bowers A."/>
        </authorList>
    </citation>
    <scope>NUCLEOTIDE SEQUENCE [LARGE SCALE GENOMIC DNA]</scope>
    <source>
        <strain evidence="1 2">AFS029838</strain>
    </source>
</reference>
<dbReference type="EMBL" id="NUUQ01000011">
    <property type="protein sequence ID" value="PHG63529.1"/>
    <property type="molecule type" value="Genomic_DNA"/>
</dbReference>
<dbReference type="RefSeq" id="WP_098721969.1">
    <property type="nucleotide sequence ID" value="NZ_NUUQ01000011.1"/>
</dbReference>
<evidence type="ECO:0000313" key="2">
    <source>
        <dbReference type="Proteomes" id="UP000222503"/>
    </source>
</evidence>
<dbReference type="AlphaFoldDB" id="A0A2B6UB01"/>
<proteinExistence type="predicted"/>